<dbReference type="Pfam" id="PF17384">
    <property type="entry name" value="DUF150_C"/>
    <property type="match status" value="1"/>
</dbReference>
<comment type="subcellular location">
    <subcellularLocation>
        <location evidence="3">Cytoplasm</location>
    </subcellularLocation>
</comment>
<dbReference type="HAMAP" id="MF_01077">
    <property type="entry name" value="RimP"/>
    <property type="match status" value="1"/>
</dbReference>
<dbReference type="InterPro" id="IPR003728">
    <property type="entry name" value="Ribosome_maturation_RimP"/>
</dbReference>
<dbReference type="Pfam" id="PF02576">
    <property type="entry name" value="RimP_N"/>
    <property type="match status" value="1"/>
</dbReference>
<dbReference type="EMBL" id="JABMOJ010000484">
    <property type="protein sequence ID" value="NQV66234.1"/>
    <property type="molecule type" value="Genomic_DNA"/>
</dbReference>
<dbReference type="SUPFAM" id="SSF75420">
    <property type="entry name" value="YhbC-like, N-terminal domain"/>
    <property type="match status" value="1"/>
</dbReference>
<dbReference type="PANTHER" id="PTHR33867:SF1">
    <property type="entry name" value="RIBOSOME MATURATION FACTOR RIMP"/>
    <property type="match status" value="1"/>
</dbReference>
<keyword evidence="2 3" id="KW-0690">Ribosome biogenesis</keyword>
<dbReference type="PANTHER" id="PTHR33867">
    <property type="entry name" value="RIBOSOME MATURATION FACTOR RIMP"/>
    <property type="match status" value="1"/>
</dbReference>
<dbReference type="InterPro" id="IPR036847">
    <property type="entry name" value="RimP_C_sf"/>
</dbReference>
<dbReference type="Gene3D" id="2.30.30.180">
    <property type="entry name" value="Ribosome maturation factor RimP, C-terminal domain"/>
    <property type="match status" value="1"/>
</dbReference>
<dbReference type="GO" id="GO:0005829">
    <property type="term" value="C:cytosol"/>
    <property type="evidence" value="ECO:0007669"/>
    <property type="project" value="TreeGrafter"/>
</dbReference>
<dbReference type="InterPro" id="IPR028998">
    <property type="entry name" value="RimP_C"/>
</dbReference>
<evidence type="ECO:0000259" key="5">
    <source>
        <dbReference type="Pfam" id="PF17384"/>
    </source>
</evidence>
<dbReference type="CDD" id="cd01734">
    <property type="entry name" value="YlxS_C"/>
    <property type="match status" value="1"/>
</dbReference>
<reference evidence="6" key="1">
    <citation type="submission" date="2020-05" db="EMBL/GenBank/DDBJ databases">
        <title>Sulfur intermediates as new biogeochemical hubs in an aquatic model microbial ecosystem.</title>
        <authorList>
            <person name="Vigneron A."/>
        </authorList>
    </citation>
    <scope>NUCLEOTIDE SEQUENCE</scope>
    <source>
        <strain evidence="6">Bin.250</strain>
    </source>
</reference>
<dbReference type="GO" id="GO:0000028">
    <property type="term" value="P:ribosomal small subunit assembly"/>
    <property type="evidence" value="ECO:0007669"/>
    <property type="project" value="TreeGrafter"/>
</dbReference>
<keyword evidence="1 3" id="KW-0963">Cytoplasm</keyword>
<proteinExistence type="inferred from homology"/>
<accession>A0A972VZI9</accession>
<evidence type="ECO:0000259" key="4">
    <source>
        <dbReference type="Pfam" id="PF02576"/>
    </source>
</evidence>
<sequence>MLNKDLKALIEPVVIGLGYELWGFEHQTQGRHSLLKIYIDAPAGIEVDDCAKVSRQLSGVLEVEDPIRGNYTLEVSSPGLDRRLYTLAQYEAFKGAKVKLSLSKPFNGKRRFTGLLCGIEGDEVVIRTGDEETLFPIEQIDRANVVPEYK</sequence>
<feature type="domain" description="Ribosome maturation factor RimP N-terminal" evidence="4">
    <location>
        <begin position="9"/>
        <end position="81"/>
    </location>
</feature>
<comment type="similarity">
    <text evidence="3">Belongs to the RimP family.</text>
</comment>
<protein>
    <recommendedName>
        <fullName evidence="3">Ribosome maturation factor RimP</fullName>
    </recommendedName>
</protein>
<dbReference type="Gene3D" id="3.30.300.70">
    <property type="entry name" value="RimP-like superfamily, N-terminal"/>
    <property type="match status" value="1"/>
</dbReference>
<dbReference type="AlphaFoldDB" id="A0A972VZI9"/>
<evidence type="ECO:0000256" key="2">
    <source>
        <dbReference type="ARBA" id="ARBA00022517"/>
    </source>
</evidence>
<evidence type="ECO:0000313" key="6">
    <source>
        <dbReference type="EMBL" id="NQV66234.1"/>
    </source>
</evidence>
<dbReference type="InterPro" id="IPR028989">
    <property type="entry name" value="RimP_N"/>
</dbReference>
<dbReference type="Proteomes" id="UP000754644">
    <property type="component" value="Unassembled WGS sequence"/>
</dbReference>
<evidence type="ECO:0000313" key="7">
    <source>
        <dbReference type="Proteomes" id="UP000754644"/>
    </source>
</evidence>
<dbReference type="NCBIfam" id="NF000927">
    <property type="entry name" value="PRK00092.1-1"/>
    <property type="match status" value="1"/>
</dbReference>
<evidence type="ECO:0000256" key="1">
    <source>
        <dbReference type="ARBA" id="ARBA00022490"/>
    </source>
</evidence>
<organism evidence="6 7">
    <name type="scientific">SAR86 cluster bacterium</name>
    <dbReference type="NCBI Taxonomy" id="2030880"/>
    <lineage>
        <taxon>Bacteria</taxon>
        <taxon>Pseudomonadati</taxon>
        <taxon>Pseudomonadota</taxon>
        <taxon>Gammaproteobacteria</taxon>
        <taxon>SAR86 cluster</taxon>
    </lineage>
</organism>
<name>A0A972VZI9_9GAMM</name>
<dbReference type="FunFam" id="3.30.300.70:FF:000001">
    <property type="entry name" value="Ribosome maturation factor RimP"/>
    <property type="match status" value="1"/>
</dbReference>
<dbReference type="SUPFAM" id="SSF74942">
    <property type="entry name" value="YhbC-like, C-terminal domain"/>
    <property type="match status" value="1"/>
</dbReference>
<feature type="domain" description="Ribosome maturation factor RimP C-terminal" evidence="5">
    <location>
        <begin position="84"/>
        <end position="148"/>
    </location>
</feature>
<comment type="function">
    <text evidence="3">Required for maturation of 30S ribosomal subunits.</text>
</comment>
<evidence type="ECO:0000256" key="3">
    <source>
        <dbReference type="HAMAP-Rule" id="MF_01077"/>
    </source>
</evidence>
<comment type="caution">
    <text evidence="6">The sequence shown here is derived from an EMBL/GenBank/DDBJ whole genome shotgun (WGS) entry which is preliminary data.</text>
</comment>
<dbReference type="InterPro" id="IPR035956">
    <property type="entry name" value="RimP_N_sf"/>
</dbReference>
<dbReference type="GO" id="GO:0006412">
    <property type="term" value="P:translation"/>
    <property type="evidence" value="ECO:0007669"/>
    <property type="project" value="TreeGrafter"/>
</dbReference>
<gene>
    <name evidence="3 6" type="primary">rimP</name>
    <name evidence="6" type="ORF">HQ497_12805</name>
</gene>